<accession>A0ABP3J4C2</accession>
<proteinExistence type="predicted"/>
<dbReference type="NCBIfam" id="TIGR02022">
    <property type="entry name" value="hutF"/>
    <property type="match status" value="1"/>
</dbReference>
<dbReference type="EMBL" id="BAAABY010000002">
    <property type="protein sequence ID" value="GAA0441551.1"/>
    <property type="molecule type" value="Genomic_DNA"/>
</dbReference>
<dbReference type="InterPro" id="IPR010252">
    <property type="entry name" value="HutF"/>
</dbReference>
<sequence length="443" mass="47187">MTFHCEYAWLGGTGVAEQVLIEVADGRITRVTDNTPAPPGAVRLPGLTVPGLANTHSHVFHRAIRGRGQSGVTDFWRWRDVMYGAAEHLDPDRMYTLARATYAEMALSGITAVGEFHYVHHNPDGTPYDDPNAMGRALARAAADAGIRLTLLDTCYLMADIDGRRLAGVQRRFSDGSAEDWALRTRALRDGERLRIGAAVHSVRAVPREAMTFVAEDARRRGVPLHVHLSEQPAENAACRQRYGRTPTRLLHEKGVLGEGATAVHATHLDGADIVLLGESRTGVCLCPTTERDLADGIGPAERLAAAGTPLSLGTDAHMMIDLWEEARAIELDERLISGRRGHWTAGELLTAATSAGATALGWDAGRIAPGRHADLATVRLDSPRTAGARAGDPLAHAVFAGTAADVSHVVVGGEPVVVDGRHLHVEDVGGALDKAITALLAG</sequence>
<keyword evidence="4" id="KW-1185">Reference proteome</keyword>
<evidence type="ECO:0000259" key="2">
    <source>
        <dbReference type="Pfam" id="PF01979"/>
    </source>
</evidence>
<dbReference type="NCBIfam" id="NF006681">
    <property type="entry name" value="PRK09229.1-2"/>
    <property type="match status" value="1"/>
</dbReference>
<evidence type="ECO:0000256" key="1">
    <source>
        <dbReference type="ARBA" id="ARBA00022801"/>
    </source>
</evidence>
<dbReference type="InterPro" id="IPR032466">
    <property type="entry name" value="Metal_Hydrolase"/>
</dbReference>
<dbReference type="SUPFAM" id="SSF51556">
    <property type="entry name" value="Metallo-dependent hydrolases"/>
    <property type="match status" value="1"/>
</dbReference>
<name>A0ABP3J4C2_9ACTN</name>
<dbReference type="PANTHER" id="PTHR43794">
    <property type="entry name" value="AMINOHYDROLASE SSNA-RELATED"/>
    <property type="match status" value="1"/>
</dbReference>
<gene>
    <name evidence="3" type="ORF">GCM10010361_01930</name>
</gene>
<protein>
    <submittedName>
        <fullName evidence="3">Formimidoylglutamate deiminase</fullName>
    </submittedName>
</protein>
<dbReference type="InterPro" id="IPR006680">
    <property type="entry name" value="Amidohydro-rel"/>
</dbReference>
<dbReference type="RefSeq" id="WP_346092284.1">
    <property type="nucleotide sequence ID" value="NZ_BAAABY010000002.1"/>
</dbReference>
<dbReference type="SUPFAM" id="SSF51338">
    <property type="entry name" value="Composite domain of metallo-dependent hydrolases"/>
    <property type="match status" value="1"/>
</dbReference>
<dbReference type="Proteomes" id="UP001500909">
    <property type="component" value="Unassembled WGS sequence"/>
</dbReference>
<dbReference type="Pfam" id="PF01979">
    <property type="entry name" value="Amidohydro_1"/>
    <property type="match status" value="1"/>
</dbReference>
<dbReference type="PANTHER" id="PTHR43794:SF11">
    <property type="entry name" value="AMIDOHYDROLASE-RELATED DOMAIN-CONTAINING PROTEIN"/>
    <property type="match status" value="1"/>
</dbReference>
<dbReference type="InterPro" id="IPR011059">
    <property type="entry name" value="Metal-dep_hydrolase_composite"/>
</dbReference>
<dbReference type="InterPro" id="IPR050287">
    <property type="entry name" value="MTA/SAH_deaminase"/>
</dbReference>
<feature type="domain" description="Amidohydrolase-related" evidence="2">
    <location>
        <begin position="49"/>
        <end position="417"/>
    </location>
</feature>
<evidence type="ECO:0000313" key="4">
    <source>
        <dbReference type="Proteomes" id="UP001500909"/>
    </source>
</evidence>
<keyword evidence="1" id="KW-0378">Hydrolase</keyword>
<comment type="caution">
    <text evidence="3">The sequence shown here is derived from an EMBL/GenBank/DDBJ whole genome shotgun (WGS) entry which is preliminary data.</text>
</comment>
<dbReference type="Gene3D" id="2.30.40.10">
    <property type="entry name" value="Urease, subunit C, domain 1"/>
    <property type="match status" value="1"/>
</dbReference>
<evidence type="ECO:0000313" key="3">
    <source>
        <dbReference type="EMBL" id="GAA0441551.1"/>
    </source>
</evidence>
<organism evidence="3 4">
    <name type="scientific">Streptomyces olivaceiscleroticus</name>
    <dbReference type="NCBI Taxonomy" id="68245"/>
    <lineage>
        <taxon>Bacteria</taxon>
        <taxon>Bacillati</taxon>
        <taxon>Actinomycetota</taxon>
        <taxon>Actinomycetes</taxon>
        <taxon>Kitasatosporales</taxon>
        <taxon>Streptomycetaceae</taxon>
        <taxon>Streptomyces</taxon>
    </lineage>
</organism>
<dbReference type="Gene3D" id="3.20.20.140">
    <property type="entry name" value="Metal-dependent hydrolases"/>
    <property type="match status" value="1"/>
</dbReference>
<reference evidence="4" key="1">
    <citation type="journal article" date="2019" name="Int. J. Syst. Evol. Microbiol.">
        <title>The Global Catalogue of Microorganisms (GCM) 10K type strain sequencing project: providing services to taxonomists for standard genome sequencing and annotation.</title>
        <authorList>
            <consortium name="The Broad Institute Genomics Platform"/>
            <consortium name="The Broad Institute Genome Sequencing Center for Infectious Disease"/>
            <person name="Wu L."/>
            <person name="Ma J."/>
        </authorList>
    </citation>
    <scope>NUCLEOTIDE SEQUENCE [LARGE SCALE GENOMIC DNA]</scope>
    <source>
        <strain evidence="4">JCM 4805</strain>
    </source>
</reference>